<dbReference type="EMBL" id="JBCEZU010000034">
    <property type="protein sequence ID" value="KAK9537956.1"/>
    <property type="molecule type" value="Genomic_DNA"/>
</dbReference>
<accession>A0AAW1FV46</accession>
<keyword evidence="3" id="KW-1185">Reference proteome</keyword>
<evidence type="ECO:0000313" key="2">
    <source>
        <dbReference type="EMBL" id="KAK9537956.1"/>
    </source>
</evidence>
<feature type="compositionally biased region" description="Basic and acidic residues" evidence="1">
    <location>
        <begin position="57"/>
        <end position="78"/>
    </location>
</feature>
<feature type="compositionally biased region" description="Polar residues" evidence="1">
    <location>
        <begin position="10"/>
        <end position="19"/>
    </location>
</feature>
<proteinExistence type="predicted"/>
<reference evidence="2 3" key="1">
    <citation type="journal article" date="2024" name="Genome Biol. Evol.">
        <title>Chromosome-level genome assembly of the viviparous eelpout Zoarces viviparus.</title>
        <authorList>
            <person name="Fuhrmann N."/>
            <person name="Brasseur M.V."/>
            <person name="Bakowski C.E."/>
            <person name="Podsiadlowski L."/>
            <person name="Prost S."/>
            <person name="Krehenwinkel H."/>
            <person name="Mayer C."/>
        </authorList>
    </citation>
    <scope>NUCLEOTIDE SEQUENCE [LARGE SCALE GENOMIC DNA]</scope>
    <source>
        <strain evidence="2">NO-MEL_2022_Ind0_liver</strain>
    </source>
</reference>
<protein>
    <submittedName>
        <fullName evidence="2">Uncharacterized protein</fullName>
    </submittedName>
</protein>
<name>A0AAW1FV46_ZOAVI</name>
<sequence>MKEGGVREYSLSSARSTAHNWRRTRAPRGKEKKLDVLILEREVFILIKRTRRKSSRDKRELREATASKQEDPKSRLTV</sequence>
<feature type="region of interest" description="Disordered" evidence="1">
    <location>
        <begin position="51"/>
        <end position="78"/>
    </location>
</feature>
<feature type="region of interest" description="Disordered" evidence="1">
    <location>
        <begin position="1"/>
        <end position="28"/>
    </location>
</feature>
<dbReference type="Proteomes" id="UP001488805">
    <property type="component" value="Unassembled WGS sequence"/>
</dbReference>
<gene>
    <name evidence="2" type="ORF">VZT92_005526</name>
</gene>
<evidence type="ECO:0000313" key="3">
    <source>
        <dbReference type="Proteomes" id="UP001488805"/>
    </source>
</evidence>
<evidence type="ECO:0000256" key="1">
    <source>
        <dbReference type="SAM" id="MobiDB-lite"/>
    </source>
</evidence>
<organism evidence="2 3">
    <name type="scientific">Zoarces viviparus</name>
    <name type="common">Viviparous eelpout</name>
    <name type="synonym">Blennius viviparus</name>
    <dbReference type="NCBI Taxonomy" id="48416"/>
    <lineage>
        <taxon>Eukaryota</taxon>
        <taxon>Metazoa</taxon>
        <taxon>Chordata</taxon>
        <taxon>Craniata</taxon>
        <taxon>Vertebrata</taxon>
        <taxon>Euteleostomi</taxon>
        <taxon>Actinopterygii</taxon>
        <taxon>Neopterygii</taxon>
        <taxon>Teleostei</taxon>
        <taxon>Neoteleostei</taxon>
        <taxon>Acanthomorphata</taxon>
        <taxon>Eupercaria</taxon>
        <taxon>Perciformes</taxon>
        <taxon>Cottioidei</taxon>
        <taxon>Zoarcales</taxon>
        <taxon>Zoarcidae</taxon>
        <taxon>Zoarcinae</taxon>
        <taxon>Zoarces</taxon>
    </lineage>
</organism>
<comment type="caution">
    <text evidence="2">The sequence shown here is derived from an EMBL/GenBank/DDBJ whole genome shotgun (WGS) entry which is preliminary data.</text>
</comment>
<dbReference type="AlphaFoldDB" id="A0AAW1FV46"/>